<dbReference type="EMBL" id="MH684921">
    <property type="protein sequence ID" value="AXN53734.1"/>
    <property type="molecule type" value="Genomic_DNA"/>
</dbReference>
<sequence length="574" mass="61254">MARRILPHTTSDALVNALLAVGEVVVNDTTGRVHIGDGATLGGLVVGADLSEAAGDEAAARVFTDLGDPTKGTSLVSFLLAGASARAVALAERLSQTIYLWDWLSDAQRASIKSGAPTAIGVEAQRAINFCQGKLANPGGAVGGYELVLPSGRLLIDQPLVYDVRKTSDIKDDADTRRLTIRGAGSALTLLYYNGDPSKPFLTVEGNNSGNGHDLYFLAQGFRLRRDFSGRGQGIGMRLFNVADVDLRDVHVDGWNVGMDIEGVLGFTAYNLFVLGNNGGLNARLGSGFTRPNLFQFIGGKFSGNSVFAAQITAGANISFIGTRFEGNGAGNNVDGEPNKDNQFVVTLINAPEEGGSWADFFNCYFENNNVTAEVSFTSSTSMNAVASFRSCTFQRVSNTRNPVFHTDMYMGGTGRLKLLFDSVAWRSLNGRTPNPAFHSWRNQSPTRVEVTMINCFLEVPVEGPDTGGAVVQGMRKVVLDVAVAADGSWNSDPLQSPNVKQVNHTAGTGKYTILWNYPPEVLANLRVIPRLDGSVGYAAKTFVGGSGIDITTYNTAGAVTDLSFTVEAYEQRV</sequence>
<proteinExistence type="predicted"/>
<accession>A0A346FDC0</accession>
<comment type="subcellular location">
    <subcellularLocation>
        <location evidence="1">Virion</location>
    </subcellularLocation>
</comment>
<evidence type="ECO:0000256" key="3">
    <source>
        <dbReference type="ARBA" id="ARBA00022732"/>
    </source>
</evidence>
<dbReference type="GO" id="GO:0098994">
    <property type="term" value="P:symbiont entry into host cell via disruption of host cell envelope"/>
    <property type="evidence" value="ECO:0007669"/>
    <property type="project" value="UniProtKB-KW"/>
</dbReference>
<keyword evidence="2" id="KW-1235">Degradation of host cell envelope components during virus entry</keyword>
<keyword evidence="6" id="KW-1238">Degradation of host capsule during virus entry</keyword>
<name>A0A346FDC0_9CAUD</name>
<evidence type="ECO:0000256" key="1">
    <source>
        <dbReference type="ARBA" id="ARBA00004328"/>
    </source>
</evidence>
<dbReference type="GO" id="GO:0098015">
    <property type="term" value="C:virus tail"/>
    <property type="evidence" value="ECO:0007669"/>
    <property type="project" value="UniProtKB-KW"/>
</dbReference>
<evidence type="ECO:0000256" key="2">
    <source>
        <dbReference type="ARBA" id="ARBA00022717"/>
    </source>
</evidence>
<evidence type="ECO:0000313" key="8">
    <source>
        <dbReference type="Proteomes" id="UP000260554"/>
    </source>
</evidence>
<evidence type="ECO:0000256" key="4">
    <source>
        <dbReference type="ARBA" id="ARBA00022844"/>
    </source>
</evidence>
<dbReference type="GO" id="GO:0098996">
    <property type="term" value="P:symbiont entry into host cell via disruption of host cell glycocalyx"/>
    <property type="evidence" value="ECO:0007669"/>
    <property type="project" value="UniProtKB-KW"/>
</dbReference>
<evidence type="ECO:0000256" key="5">
    <source>
        <dbReference type="ARBA" id="ARBA00023296"/>
    </source>
</evidence>
<keyword evidence="8" id="KW-1185">Reference proteome</keyword>
<keyword evidence="5" id="KW-1160">Virus entry into host cell</keyword>
<dbReference type="InterPro" id="IPR011050">
    <property type="entry name" value="Pectin_lyase_fold/virulence"/>
</dbReference>
<reference evidence="7 8" key="1">
    <citation type="submission" date="2018-07" db="EMBL/GenBank/DDBJ databases">
        <title>Relating species composition and interactions to biofilm formation in a model drinking water community.</title>
        <authorList>
            <person name="Thompson A."/>
            <person name="English E.L."/>
            <person name="Willsey G."/>
            <person name="Nock A.M."/>
            <person name="Eckstrom K."/>
            <person name="Tighe S.W."/>
            <person name="Bavelock M."/>
            <person name="Cairns B."/>
            <person name="Foote A."/>
            <person name="Schulman H."/>
            <person name="Gupta S."/>
            <person name="Kadouri D."/>
            <person name="Wargo M.J."/>
        </authorList>
    </citation>
    <scope>NUCLEOTIDE SEQUENCE [LARGE SCALE GENOMIC DNA]</scope>
    <source>
        <strain evidence="7">SPS</strain>
    </source>
</reference>
<keyword evidence="3" id="KW-1227">Viral tail protein</keyword>
<keyword evidence="4" id="KW-0946">Virion</keyword>
<dbReference type="SUPFAM" id="SSF51126">
    <property type="entry name" value="Pectin lyase-like"/>
    <property type="match status" value="1"/>
</dbReference>
<gene>
    <name evidence="7" type="ORF">SPS_23</name>
</gene>
<protein>
    <submittedName>
        <fullName evidence="7">Uncharacterized protein</fullName>
    </submittedName>
</protein>
<dbReference type="Proteomes" id="UP000260554">
    <property type="component" value="Segment"/>
</dbReference>
<evidence type="ECO:0000256" key="6">
    <source>
        <dbReference type="ARBA" id="ARBA00035731"/>
    </source>
</evidence>
<evidence type="ECO:0000313" key="7">
    <source>
        <dbReference type="EMBL" id="AXN53734.1"/>
    </source>
</evidence>
<organism evidence="7 8">
    <name type="scientific">Sphingomonas phage Scott</name>
    <dbReference type="NCBI Taxonomy" id="2282912"/>
    <lineage>
        <taxon>Viruses</taxon>
        <taxon>Duplodnaviria</taxon>
        <taxon>Heunggongvirae</taxon>
        <taxon>Uroviricota</taxon>
        <taxon>Caudoviricetes</taxon>
        <taxon>Autographivirales</taxon>
        <taxon>Autonotataviridae</taxon>
        <taxon>Scottvirus</taxon>
        <taxon>Scottvirus scott</taxon>
    </lineage>
</organism>